<proteinExistence type="predicted"/>
<gene>
    <name evidence="1" type="ORF">EZS28_033443</name>
</gene>
<comment type="caution">
    <text evidence="1">The sequence shown here is derived from an EMBL/GenBank/DDBJ whole genome shotgun (WGS) entry which is preliminary data.</text>
</comment>
<evidence type="ECO:0000313" key="2">
    <source>
        <dbReference type="Proteomes" id="UP000324800"/>
    </source>
</evidence>
<protein>
    <submittedName>
        <fullName evidence="1">Uncharacterized protein</fullName>
    </submittedName>
</protein>
<name>A0A5J4UKJ9_9EUKA</name>
<dbReference type="Proteomes" id="UP000324800">
    <property type="component" value="Unassembled WGS sequence"/>
</dbReference>
<dbReference type="AlphaFoldDB" id="A0A5J4UKJ9"/>
<sequence length="157" mass="18228">MPNQGTKHGKPKKFFTTWKDSSIPHGPEMENGRMFLIQILVRIGPSRGAQQLLINGQRFETQSLYLYEMGTFAEFSYEHNINIDQLLFISQEFLLLEVINWFIRWNPSASSANTHQYGLNTMLFLILDIPQIALTPSKLAYRAVLNCKIINRRYSNM</sequence>
<reference evidence="1 2" key="1">
    <citation type="submission" date="2019-03" db="EMBL/GenBank/DDBJ databases">
        <title>Single cell metagenomics reveals metabolic interactions within the superorganism composed of flagellate Streblomastix strix and complex community of Bacteroidetes bacteria on its surface.</title>
        <authorList>
            <person name="Treitli S.C."/>
            <person name="Kolisko M."/>
            <person name="Husnik F."/>
            <person name="Keeling P."/>
            <person name="Hampl V."/>
        </authorList>
    </citation>
    <scope>NUCLEOTIDE SEQUENCE [LARGE SCALE GENOMIC DNA]</scope>
    <source>
        <strain evidence="1">ST1C</strain>
    </source>
</reference>
<accession>A0A5J4UKJ9</accession>
<evidence type="ECO:0000313" key="1">
    <source>
        <dbReference type="EMBL" id="KAA6371029.1"/>
    </source>
</evidence>
<dbReference type="EMBL" id="SNRW01014836">
    <property type="protein sequence ID" value="KAA6371029.1"/>
    <property type="molecule type" value="Genomic_DNA"/>
</dbReference>
<organism evidence="1 2">
    <name type="scientific">Streblomastix strix</name>
    <dbReference type="NCBI Taxonomy" id="222440"/>
    <lineage>
        <taxon>Eukaryota</taxon>
        <taxon>Metamonada</taxon>
        <taxon>Preaxostyla</taxon>
        <taxon>Oxymonadida</taxon>
        <taxon>Streblomastigidae</taxon>
        <taxon>Streblomastix</taxon>
    </lineage>
</organism>